<keyword evidence="2" id="KW-0547">Nucleotide-binding</keyword>
<dbReference type="InterPro" id="IPR000719">
    <property type="entry name" value="Prot_kinase_dom"/>
</dbReference>
<proteinExistence type="predicted"/>
<accession>A0A6I4W5F3</accession>
<dbReference type="InterPro" id="IPR008271">
    <property type="entry name" value="Ser/Thr_kinase_AS"/>
</dbReference>
<dbReference type="AlphaFoldDB" id="A0A6I4W5F3"/>
<dbReference type="CDD" id="cd14014">
    <property type="entry name" value="STKc_PknB_like"/>
    <property type="match status" value="1"/>
</dbReference>
<evidence type="ECO:0000313" key="9">
    <source>
        <dbReference type="Proteomes" id="UP000431901"/>
    </source>
</evidence>
<evidence type="ECO:0000256" key="1">
    <source>
        <dbReference type="ARBA" id="ARBA00022679"/>
    </source>
</evidence>
<comment type="caution">
    <text evidence="8">The sequence shown here is derived from an EMBL/GenBank/DDBJ whole genome shotgun (WGS) entry which is preliminary data.</text>
</comment>
<name>A0A6I4W5F3_9ACTN</name>
<keyword evidence="3 8" id="KW-0418">Kinase</keyword>
<protein>
    <submittedName>
        <fullName evidence="8">Protein kinase</fullName>
    </submittedName>
</protein>
<keyword evidence="6" id="KW-0472">Membrane</keyword>
<dbReference type="Gene3D" id="1.10.510.10">
    <property type="entry name" value="Transferase(Phosphotransferase) domain 1"/>
    <property type="match status" value="1"/>
</dbReference>
<feature type="compositionally biased region" description="Pro residues" evidence="5">
    <location>
        <begin position="247"/>
        <end position="267"/>
    </location>
</feature>
<evidence type="ECO:0000256" key="5">
    <source>
        <dbReference type="SAM" id="MobiDB-lite"/>
    </source>
</evidence>
<sequence length="532" mass="56192">MGTVYRAEDPAGRPVAVKVINAELADEDAFRTRFRREVTAARRVRRFCTAAVLDARLDGEPLYVVTEFVDGPSLEQAVRAGGPMRGGTLEGLAVGIATALGAIHGAGIVHRDLKPANVLLSSTGPRVIDFGIARALDAVDGPTRTGQFVGTPAYLAPEIPRGGEITPAADVFSWGCVVAFAGTGRSPFAGSTVPEILHRVATADPDLDDLDPALRPLVAAALDKDPSRRPTTRTILAHLTGDDAPAPTVPDTPPPTVPRVPVTPAPDPAALNTAAPDPATPDHTVRDPAGLNTAAPDPAAPRPPVSRARRWRRPVPLAAFAVALITVAALLAWFTTRPGGPPKPGALIVRDDFSDDSSGWPDSHFLCGVYDDGSYMLMADAQSHKGCKIPNMRVSSTGRYLIDVKVQLRTGPPSAAWEAGLTLLAAGGERYQLGLRLYGTLWLGKYAGGGRTELKHATIGSFVTTGLNRLQVAVDASDGRRTRITAWVNGDRTLSFTDTEHPLIPGDIGIDTSSFGDNSAVAFFDDIRVSEY</sequence>
<keyword evidence="6" id="KW-1133">Transmembrane helix</keyword>
<reference evidence="8 9" key="1">
    <citation type="submission" date="2019-12" db="EMBL/GenBank/DDBJ databases">
        <title>Nocardia macrotermitis sp. nov. and Nocardia aurantia sp. nov., isolated from the gut of the fungus growing-termite Macrotermes natalensis.</title>
        <authorList>
            <person name="Christine B."/>
            <person name="Rene B."/>
        </authorList>
    </citation>
    <scope>NUCLEOTIDE SEQUENCE [LARGE SCALE GENOMIC DNA]</scope>
    <source>
        <strain evidence="8 9">DSM 102126</strain>
    </source>
</reference>
<dbReference type="PROSITE" id="PS50011">
    <property type="entry name" value="PROTEIN_KINASE_DOM"/>
    <property type="match status" value="1"/>
</dbReference>
<keyword evidence="9" id="KW-1185">Reference proteome</keyword>
<dbReference type="Gene3D" id="3.30.200.20">
    <property type="entry name" value="Phosphorylase Kinase, domain 1"/>
    <property type="match status" value="1"/>
</dbReference>
<dbReference type="OrthoDB" id="3915799at2"/>
<feature type="transmembrane region" description="Helical" evidence="6">
    <location>
        <begin position="315"/>
        <end position="334"/>
    </location>
</feature>
<dbReference type="GO" id="GO:0005524">
    <property type="term" value="F:ATP binding"/>
    <property type="evidence" value="ECO:0007669"/>
    <property type="project" value="UniProtKB-KW"/>
</dbReference>
<evidence type="ECO:0000256" key="3">
    <source>
        <dbReference type="ARBA" id="ARBA00022777"/>
    </source>
</evidence>
<keyword evidence="6" id="KW-0812">Transmembrane</keyword>
<keyword evidence="1" id="KW-0808">Transferase</keyword>
<feature type="domain" description="Protein kinase" evidence="7">
    <location>
        <begin position="1"/>
        <end position="241"/>
    </location>
</feature>
<dbReference type="GO" id="GO:0004674">
    <property type="term" value="F:protein serine/threonine kinase activity"/>
    <property type="evidence" value="ECO:0007669"/>
    <property type="project" value="TreeGrafter"/>
</dbReference>
<evidence type="ECO:0000256" key="2">
    <source>
        <dbReference type="ARBA" id="ARBA00022741"/>
    </source>
</evidence>
<dbReference type="EMBL" id="WUTW01000003">
    <property type="protein sequence ID" value="MXQ65949.1"/>
    <property type="molecule type" value="Genomic_DNA"/>
</dbReference>
<evidence type="ECO:0000259" key="7">
    <source>
        <dbReference type="PROSITE" id="PS50011"/>
    </source>
</evidence>
<dbReference type="PANTHER" id="PTHR43289:SF34">
    <property type="entry name" value="SERINE_THREONINE-PROTEIN KINASE YBDM-RELATED"/>
    <property type="match status" value="1"/>
</dbReference>
<dbReference type="Pfam" id="PF00069">
    <property type="entry name" value="Pkinase"/>
    <property type="match status" value="1"/>
</dbReference>
<evidence type="ECO:0000256" key="6">
    <source>
        <dbReference type="SAM" id="Phobius"/>
    </source>
</evidence>
<dbReference type="PANTHER" id="PTHR43289">
    <property type="entry name" value="MITOGEN-ACTIVATED PROTEIN KINASE KINASE KINASE 20-RELATED"/>
    <property type="match status" value="1"/>
</dbReference>
<keyword evidence="4" id="KW-0067">ATP-binding</keyword>
<dbReference type="PROSITE" id="PS00108">
    <property type="entry name" value="PROTEIN_KINASE_ST"/>
    <property type="match status" value="1"/>
</dbReference>
<dbReference type="Proteomes" id="UP000431901">
    <property type="component" value="Unassembled WGS sequence"/>
</dbReference>
<dbReference type="SUPFAM" id="SSF56112">
    <property type="entry name" value="Protein kinase-like (PK-like)"/>
    <property type="match status" value="1"/>
</dbReference>
<feature type="region of interest" description="Disordered" evidence="5">
    <location>
        <begin position="238"/>
        <end position="308"/>
    </location>
</feature>
<gene>
    <name evidence="8" type="ORF">GQ466_18170</name>
</gene>
<organism evidence="8 9">
    <name type="scientific">Actinomadura rayongensis</name>
    <dbReference type="NCBI Taxonomy" id="1429076"/>
    <lineage>
        <taxon>Bacteria</taxon>
        <taxon>Bacillati</taxon>
        <taxon>Actinomycetota</taxon>
        <taxon>Actinomycetes</taxon>
        <taxon>Streptosporangiales</taxon>
        <taxon>Thermomonosporaceae</taxon>
        <taxon>Actinomadura</taxon>
    </lineage>
</organism>
<dbReference type="Gene3D" id="2.60.120.560">
    <property type="entry name" value="Exo-inulinase, domain 1"/>
    <property type="match status" value="1"/>
</dbReference>
<dbReference type="InterPro" id="IPR011009">
    <property type="entry name" value="Kinase-like_dom_sf"/>
</dbReference>
<dbReference type="SMART" id="SM00220">
    <property type="entry name" value="S_TKc"/>
    <property type="match status" value="1"/>
</dbReference>
<evidence type="ECO:0000256" key="4">
    <source>
        <dbReference type="ARBA" id="ARBA00022840"/>
    </source>
</evidence>
<evidence type="ECO:0000313" key="8">
    <source>
        <dbReference type="EMBL" id="MXQ65949.1"/>
    </source>
</evidence>